<name>A0AAU9VG83_9FIRM</name>
<organism evidence="3 5">
    <name type="scientific">Erysipelothrix amsterdamensis</name>
    <dbReference type="NCBI Taxonomy" id="2929157"/>
    <lineage>
        <taxon>Bacteria</taxon>
        <taxon>Bacillati</taxon>
        <taxon>Bacillota</taxon>
        <taxon>Erysipelotrichia</taxon>
        <taxon>Erysipelotrichales</taxon>
        <taxon>Erysipelotrichaceae</taxon>
        <taxon>Erysipelothrix</taxon>
    </lineage>
</organism>
<dbReference type="Proteomes" id="UP001154095">
    <property type="component" value="Chromosome"/>
</dbReference>
<sequence length="127" mass="14756">MIIYRYVNFETLNEFELEALINLSIEWDQEQCSTAYSANTKDYYKDKELFLATDETKIIGYALGTIKTLSQATSYNQVGEQAFELDELFVSKPYRNQKVGQGLFKFMEERVASHVDLIGVHQITKNY</sequence>
<evidence type="ECO:0000313" key="3">
    <source>
        <dbReference type="EMBL" id="CAH2762180.1"/>
    </source>
</evidence>
<dbReference type="Gene3D" id="3.40.630.30">
    <property type="match status" value="1"/>
</dbReference>
<dbReference type="InterPro" id="IPR000182">
    <property type="entry name" value="GNAT_dom"/>
</dbReference>
<dbReference type="Proteomes" id="UP001154111">
    <property type="component" value="Chromosome"/>
</dbReference>
<accession>A0AAU9VG83</accession>
<dbReference type="PROSITE" id="PS51186">
    <property type="entry name" value="GNAT"/>
    <property type="match status" value="1"/>
</dbReference>
<evidence type="ECO:0000313" key="4">
    <source>
        <dbReference type="Proteomes" id="UP001154095"/>
    </source>
</evidence>
<dbReference type="EMBL" id="OW659477">
    <property type="protein sequence ID" value="CAH2762180.1"/>
    <property type="molecule type" value="Genomic_DNA"/>
</dbReference>
<keyword evidence="4" id="KW-1185">Reference proteome</keyword>
<evidence type="ECO:0000259" key="1">
    <source>
        <dbReference type="PROSITE" id="PS51186"/>
    </source>
</evidence>
<dbReference type="GO" id="GO:0016747">
    <property type="term" value="F:acyltransferase activity, transferring groups other than amino-acyl groups"/>
    <property type="evidence" value="ECO:0007669"/>
    <property type="project" value="InterPro"/>
</dbReference>
<gene>
    <name evidence="3" type="ORF">ERYAMS2_01075</name>
    <name evidence="2" type="ORF">ERYAMS_00782</name>
</gene>
<protein>
    <submittedName>
        <fullName evidence="3">GNAT family N-acetyltransferase</fullName>
    </submittedName>
</protein>
<evidence type="ECO:0000313" key="5">
    <source>
        <dbReference type="Proteomes" id="UP001154111"/>
    </source>
</evidence>
<dbReference type="InterPro" id="IPR016181">
    <property type="entry name" value="Acyl_CoA_acyltransferase"/>
</dbReference>
<dbReference type="RefSeq" id="WP_238000297.1">
    <property type="nucleotide sequence ID" value="NZ_OW659477.1"/>
</dbReference>
<dbReference type="AlphaFoldDB" id="A0AAU9VG83"/>
<dbReference type="CDD" id="cd04301">
    <property type="entry name" value="NAT_SF"/>
    <property type="match status" value="1"/>
</dbReference>
<dbReference type="Pfam" id="PF00583">
    <property type="entry name" value="Acetyltransf_1"/>
    <property type="match status" value="1"/>
</dbReference>
<evidence type="ECO:0000313" key="2">
    <source>
        <dbReference type="EMBL" id="CAH2762156.1"/>
    </source>
</evidence>
<dbReference type="SUPFAM" id="SSF55729">
    <property type="entry name" value="Acyl-CoA N-acyltransferases (Nat)"/>
    <property type="match status" value="1"/>
</dbReference>
<feature type="domain" description="N-acetyltransferase" evidence="1">
    <location>
        <begin position="7"/>
        <end position="127"/>
    </location>
</feature>
<dbReference type="EMBL" id="OW659496">
    <property type="protein sequence ID" value="CAH2762156.1"/>
    <property type="molecule type" value="Genomic_DNA"/>
</dbReference>
<reference evidence="3" key="1">
    <citation type="submission" date="2022-04" db="EMBL/GenBank/DDBJ databases">
        <authorList>
            <person name="Forde T."/>
        </authorList>
    </citation>
    <scope>NUCLEOTIDE SEQUENCE</scope>
    <source>
        <strain evidence="3">A18Y016a</strain>
        <strain evidence="2">A18Y020d</strain>
    </source>
</reference>
<proteinExistence type="predicted"/>